<dbReference type="Pfam" id="PF19694">
    <property type="entry name" value="DUF6194"/>
    <property type="match status" value="1"/>
</dbReference>
<dbReference type="AlphaFoldDB" id="A0A6F8T7D9"/>
<evidence type="ECO:0000259" key="1">
    <source>
        <dbReference type="Pfam" id="PF19694"/>
    </source>
</evidence>
<proteinExistence type="predicted"/>
<keyword evidence="3" id="KW-1185">Reference proteome</keyword>
<evidence type="ECO:0000313" key="3">
    <source>
        <dbReference type="Proteomes" id="UP000502894"/>
    </source>
</evidence>
<accession>A0A6F8T7D9</accession>
<organism evidence="2 3">
    <name type="scientific">Legionella antarctica</name>
    <dbReference type="NCBI Taxonomy" id="2708020"/>
    <lineage>
        <taxon>Bacteria</taxon>
        <taxon>Pseudomonadati</taxon>
        <taxon>Pseudomonadota</taxon>
        <taxon>Gammaproteobacteria</taxon>
        <taxon>Legionellales</taxon>
        <taxon>Legionellaceae</taxon>
        <taxon>Legionella</taxon>
    </lineage>
</organism>
<dbReference type="KEGG" id="lant:TUM19329_29560"/>
<dbReference type="InterPro" id="IPR045676">
    <property type="entry name" value="DUF6194"/>
</dbReference>
<evidence type="ECO:0000313" key="2">
    <source>
        <dbReference type="EMBL" id="BCA96595.1"/>
    </source>
</evidence>
<name>A0A6F8T7D9_9GAMM</name>
<gene>
    <name evidence="2" type="ORF">TUM19329_29560</name>
</gene>
<feature type="domain" description="DUF6194" evidence="1">
    <location>
        <begin position="2"/>
        <end position="55"/>
    </location>
</feature>
<sequence length="62" mass="7223">MYNFSELDKVMPHPVYGWMTWVCVVNPTLKTIESMEAQGLFEEAYQAAIATIDKKLKQRRSK</sequence>
<dbReference type="EMBL" id="AP022839">
    <property type="protein sequence ID" value="BCA96595.1"/>
    <property type="molecule type" value="Genomic_DNA"/>
</dbReference>
<protein>
    <recommendedName>
        <fullName evidence="1">DUF6194 domain-containing protein</fullName>
    </recommendedName>
</protein>
<reference evidence="2" key="1">
    <citation type="journal article" date="2020" name="Microbiol. Resour. Announc.">
        <title>Complete Genome Sequence of Novel Psychrotolerant Legionella Strain TUM19329, Isolated from Antarctic Lake Sediment.</title>
        <authorList>
            <person name="Shimada S."/>
            <person name="Nakai R."/>
            <person name="Aoki K."/>
            <person name="Shimoeda N."/>
            <person name="Ohno G."/>
            <person name="Miyazaki Y."/>
            <person name="Kudoh S."/>
            <person name="Imura S."/>
            <person name="Watanabe K."/>
            <person name="Ishii Y."/>
            <person name="Tateda K."/>
        </authorList>
    </citation>
    <scope>NUCLEOTIDE SEQUENCE [LARGE SCALE GENOMIC DNA]</scope>
    <source>
        <strain evidence="2">TUM19329</strain>
    </source>
</reference>
<dbReference type="Proteomes" id="UP000502894">
    <property type="component" value="Chromosome"/>
</dbReference>